<evidence type="ECO:0000256" key="3">
    <source>
        <dbReference type="ARBA" id="ARBA00022448"/>
    </source>
</evidence>
<dbReference type="Proteomes" id="UP000705508">
    <property type="component" value="Unassembled WGS sequence"/>
</dbReference>
<feature type="chain" id="PRO_5037715890" evidence="5">
    <location>
        <begin position="23"/>
        <end position="459"/>
    </location>
</feature>
<dbReference type="EMBL" id="JACJKS010000005">
    <property type="protein sequence ID" value="MBM6947943.1"/>
    <property type="molecule type" value="Genomic_DNA"/>
</dbReference>
<comment type="subcellular location">
    <subcellularLocation>
        <location evidence="1">Cell envelope</location>
    </subcellularLocation>
</comment>
<gene>
    <name evidence="6" type="ORF">H6A20_04590</name>
</gene>
<keyword evidence="3" id="KW-0813">Transport</keyword>
<evidence type="ECO:0000256" key="5">
    <source>
        <dbReference type="SAM" id="SignalP"/>
    </source>
</evidence>
<feature type="signal peptide" evidence="5">
    <location>
        <begin position="1"/>
        <end position="22"/>
    </location>
</feature>
<comment type="caution">
    <text evidence="6">The sequence shown here is derived from an EMBL/GenBank/DDBJ whole genome shotgun (WGS) entry which is preliminary data.</text>
</comment>
<evidence type="ECO:0000256" key="2">
    <source>
        <dbReference type="ARBA" id="ARBA00008520"/>
    </source>
</evidence>
<dbReference type="Gene3D" id="3.40.190.10">
    <property type="entry name" value="Periplasmic binding protein-like II"/>
    <property type="match status" value="2"/>
</dbReference>
<comment type="similarity">
    <text evidence="2">Belongs to the bacterial solute-binding protein 1 family.</text>
</comment>
<proteinExistence type="inferred from homology"/>
<dbReference type="PANTHER" id="PTHR43649">
    <property type="entry name" value="ARABINOSE-BINDING PROTEIN-RELATED"/>
    <property type="match status" value="1"/>
</dbReference>
<dbReference type="SUPFAM" id="SSF53850">
    <property type="entry name" value="Periplasmic binding protein-like II"/>
    <property type="match status" value="1"/>
</dbReference>
<dbReference type="AlphaFoldDB" id="A0A938XAI8"/>
<organism evidence="6 7">
    <name type="scientific">Mordavella massiliensis</name>
    <dbReference type="NCBI Taxonomy" id="1871024"/>
    <lineage>
        <taxon>Bacteria</taxon>
        <taxon>Bacillati</taxon>
        <taxon>Bacillota</taxon>
        <taxon>Clostridia</taxon>
        <taxon>Eubacteriales</taxon>
        <taxon>Clostridiaceae</taxon>
        <taxon>Mordavella</taxon>
    </lineage>
</organism>
<sequence>MKKRLLSIILVVAMCLPLAACSKSGGESEDGKRTLHILGTVRRYEGEEEAWEEVFKDFEEEYNCTIEYRWQGKVDDMVTNLEAAKISGEEVDICFPNGGRVYSSLAPNGMLMDLTELMEPLKDRFKDGVLDYYTIGDHLWGFPYGDQSSSVLYYNKTMFDELGLEEPETFDDLIECGKVIQEKKGIMPMIHQGKTQSYWLMYYGDIYAQTSGNTSIENINEFLTGQHEFTGEAEIQAFEVFKRMYDEGLYTSASFETDADGMKAAFAQQEAAMFFGGTWELAPTKELVKDFEFGVTSLPRFVDDENVIVQHAGAPDYGIAVPSFANQENLDLIMQFFEFILREENAQKILSTYQPINCPINGVETIDDEYAQRIGDEMVPLNTIWIDWVMPIQMNDSLMQAVPAAMSGEVTPEQAAQQVQDAFDTLVEETGYQYDWWEAWTDEQWDAVTPKEIPEFEVK</sequence>
<accession>A0A938XAI8</accession>
<evidence type="ECO:0000256" key="1">
    <source>
        <dbReference type="ARBA" id="ARBA00004196"/>
    </source>
</evidence>
<dbReference type="InterPro" id="IPR050490">
    <property type="entry name" value="Bact_solute-bd_prot1"/>
</dbReference>
<dbReference type="Pfam" id="PF01547">
    <property type="entry name" value="SBP_bac_1"/>
    <property type="match status" value="1"/>
</dbReference>
<reference evidence="6" key="2">
    <citation type="journal article" date="2021" name="Sci. Rep.">
        <title>The distribution of antibiotic resistance genes in chicken gut microbiota commensals.</title>
        <authorList>
            <person name="Juricova H."/>
            <person name="Matiasovicova J."/>
            <person name="Kubasova T."/>
            <person name="Cejkova D."/>
            <person name="Rychlik I."/>
        </authorList>
    </citation>
    <scope>NUCLEOTIDE SEQUENCE</scope>
    <source>
        <strain evidence="6">An582</strain>
    </source>
</reference>
<evidence type="ECO:0000313" key="6">
    <source>
        <dbReference type="EMBL" id="MBM6947943.1"/>
    </source>
</evidence>
<protein>
    <submittedName>
        <fullName evidence="6">Carbohydrate ABC transporter substrate-binding protein</fullName>
    </submittedName>
</protein>
<evidence type="ECO:0000313" key="7">
    <source>
        <dbReference type="Proteomes" id="UP000705508"/>
    </source>
</evidence>
<reference evidence="6" key="1">
    <citation type="submission" date="2020-08" db="EMBL/GenBank/DDBJ databases">
        <authorList>
            <person name="Cejkova D."/>
            <person name="Kubasova T."/>
            <person name="Jahodarova E."/>
            <person name="Rychlik I."/>
        </authorList>
    </citation>
    <scope>NUCLEOTIDE SEQUENCE</scope>
    <source>
        <strain evidence="6">An582</strain>
    </source>
</reference>
<dbReference type="InterPro" id="IPR006059">
    <property type="entry name" value="SBP"/>
</dbReference>
<evidence type="ECO:0000256" key="4">
    <source>
        <dbReference type="ARBA" id="ARBA00022729"/>
    </source>
</evidence>
<dbReference type="GO" id="GO:0030313">
    <property type="term" value="C:cell envelope"/>
    <property type="evidence" value="ECO:0007669"/>
    <property type="project" value="UniProtKB-SubCell"/>
</dbReference>
<name>A0A938XAI8_9CLOT</name>
<dbReference type="PANTHER" id="PTHR43649:SF31">
    <property type="entry name" value="SN-GLYCEROL-3-PHOSPHATE-BINDING PERIPLASMIC PROTEIN UGPB"/>
    <property type="match status" value="1"/>
</dbReference>
<keyword evidence="4 5" id="KW-0732">Signal</keyword>